<name>A0ABY2TSJ3_9SPIR</name>
<dbReference type="PROSITE" id="PS01276">
    <property type="entry name" value="PEPTIDASE_U32"/>
    <property type="match status" value="1"/>
</dbReference>
<evidence type="ECO:0000313" key="5">
    <source>
        <dbReference type="Proteomes" id="UP000310168"/>
    </source>
</evidence>
<dbReference type="InterPro" id="IPR051454">
    <property type="entry name" value="RNA/ubiquinone_mod_enzymes"/>
</dbReference>
<evidence type="ECO:0000313" key="4">
    <source>
        <dbReference type="EMBL" id="TKZ35856.1"/>
    </source>
</evidence>
<dbReference type="PANTHER" id="PTHR30217">
    <property type="entry name" value="PEPTIDASE U32 FAMILY"/>
    <property type="match status" value="1"/>
</dbReference>
<dbReference type="InterPro" id="IPR011060">
    <property type="entry name" value="RibuloseP-bd_barrel"/>
</dbReference>
<dbReference type="RefSeq" id="WP_137997660.1">
    <property type="nucleotide sequence ID" value="NZ_SJDU01000046.1"/>
</dbReference>
<evidence type="ECO:0000256" key="1">
    <source>
        <dbReference type="ARBA" id="ARBA00022670"/>
    </source>
</evidence>
<protein>
    <submittedName>
        <fullName evidence="4">U32 family peptidase</fullName>
    </submittedName>
</protein>
<evidence type="ECO:0000256" key="2">
    <source>
        <dbReference type="ARBA" id="ARBA00022801"/>
    </source>
</evidence>
<comment type="similarity">
    <text evidence="3">Belongs to the peptidase U32 family.</text>
</comment>
<reference evidence="4 5" key="1">
    <citation type="journal article" date="2019" name="Anaerobe">
        <title>Brachyspira catarrhinii sp. nov., an anaerobic intestinal spirochaete isolated from vervet monkeys may have been misidentified as Brachyspira aalborgi in previous studies.</title>
        <authorList>
            <person name="Phillips N.D."/>
            <person name="La T."/>
            <person name="Hampson D.J."/>
        </authorList>
    </citation>
    <scope>NUCLEOTIDE SEQUENCE [LARGE SCALE GENOMIC DNA]</scope>
    <source>
        <strain evidence="4 5">Z12</strain>
    </source>
</reference>
<dbReference type="InterPro" id="IPR001539">
    <property type="entry name" value="Peptidase_U32"/>
</dbReference>
<dbReference type="Proteomes" id="UP000310168">
    <property type="component" value="Unassembled WGS sequence"/>
</dbReference>
<dbReference type="PANTHER" id="PTHR30217:SF6">
    <property type="entry name" value="TRNA HYDROXYLATION PROTEIN P"/>
    <property type="match status" value="1"/>
</dbReference>
<accession>A0ABY2TSJ3</accession>
<evidence type="ECO:0000256" key="3">
    <source>
        <dbReference type="ARBA" id="ARBA00038374"/>
    </source>
</evidence>
<keyword evidence="1" id="KW-0645">Protease</keyword>
<sequence>MELLAPAGNKEKLEVAYHYGADAVYIGGALFNLRHQSKNTTIEELADCVNLARSLNKKIYLTLNAFLHEYDKNKLKDYLKSISNIGIDAFIISDLGILELLKEIIPSANIHISTQASVTNSYSCKVYESLGASRIILARELSLDEIKEIRDNTDLELETFVHGAVCMAYSGRCILSNYMNGRDANGGDCSQVCRWNFKTYIEEKTRPGEFMELEEGENHSAILSSKDLQMAEYLNLLSKAGIDSIKIEGRMKSVYYVANVVRVYRILLNLLGKVGYEEYPKAIRKEPVASYIKELSTISRRESDTGFYFNREEMKPALKGYLKGRRLMGMIVGQEEEYSKINVYNTINKGDNLIYIGRDFLNLKDDRFSLYIKNEEGNFFEVDIIKNIDNAYIKSGVHNFSKYDIITMEENE</sequence>
<dbReference type="Pfam" id="PF01136">
    <property type="entry name" value="Peptidase_U32"/>
    <property type="match status" value="1"/>
</dbReference>
<dbReference type="SUPFAM" id="SSF51366">
    <property type="entry name" value="Ribulose-phoshate binding barrel"/>
    <property type="match status" value="1"/>
</dbReference>
<keyword evidence="5" id="KW-1185">Reference proteome</keyword>
<proteinExistence type="inferred from homology"/>
<gene>
    <name evidence="4" type="ORF">EZH24_03050</name>
</gene>
<keyword evidence="2" id="KW-0378">Hydrolase</keyword>
<dbReference type="EMBL" id="SJDU01000046">
    <property type="protein sequence ID" value="TKZ35856.1"/>
    <property type="molecule type" value="Genomic_DNA"/>
</dbReference>
<organism evidence="4 5">
    <name type="scientific">Brachyspira catarrhinii</name>
    <dbReference type="NCBI Taxonomy" id="2528966"/>
    <lineage>
        <taxon>Bacteria</taxon>
        <taxon>Pseudomonadati</taxon>
        <taxon>Spirochaetota</taxon>
        <taxon>Spirochaetia</taxon>
        <taxon>Brachyspirales</taxon>
        <taxon>Brachyspiraceae</taxon>
        <taxon>Brachyspira</taxon>
    </lineage>
</organism>
<comment type="caution">
    <text evidence="4">The sequence shown here is derived from an EMBL/GenBank/DDBJ whole genome shotgun (WGS) entry which is preliminary data.</text>
</comment>